<feature type="compositionally biased region" description="Pro residues" evidence="1">
    <location>
        <begin position="8"/>
        <end position="18"/>
    </location>
</feature>
<dbReference type="OrthoDB" id="4146863at2"/>
<gene>
    <name evidence="2" type="ORF">EII35_05465</name>
</gene>
<dbReference type="Proteomes" id="UP000280935">
    <property type="component" value="Unassembled WGS sequence"/>
</dbReference>
<evidence type="ECO:0000313" key="3">
    <source>
        <dbReference type="Proteomes" id="UP000280935"/>
    </source>
</evidence>
<feature type="compositionally biased region" description="Polar residues" evidence="1">
    <location>
        <begin position="21"/>
        <end position="43"/>
    </location>
</feature>
<name>A0A3P1WVE4_9ACTN</name>
<protein>
    <recommendedName>
        <fullName evidence="4">Replication-relaxation</fullName>
    </recommendedName>
</protein>
<organism evidence="2 3">
    <name type="scientific">Arachnia propionica</name>
    <dbReference type="NCBI Taxonomy" id="1750"/>
    <lineage>
        <taxon>Bacteria</taxon>
        <taxon>Bacillati</taxon>
        <taxon>Actinomycetota</taxon>
        <taxon>Actinomycetes</taxon>
        <taxon>Propionibacteriales</taxon>
        <taxon>Propionibacteriaceae</taxon>
        <taxon>Arachnia</taxon>
    </lineage>
</organism>
<proteinExistence type="predicted"/>
<sequence length="337" mass="37672">MMTQPPRHTSPPGLPAAVPPGSTTTTANHQATDQSGQSRGTNTPRSSSPPARQPPGRVGVRTRRRLAAALSDRDHQVLSQLWQHRYLTTAQLQAFCFTDHASPASAARTTRRVLARLARDHLIRALQRRIGGVRAGSEAKVWQLAPAGARILLPDTGHTWRTHEPSERFLSHTLATADCHLTLREGQQRGITVAVQTEPTSWRHYTGLGGETRLIRPDLAAHLTGTDHHGTWDDYWFIEIDMGTESLPSLLAKCRTYTDYYTSGLEQAQHGSFPRVLWLMHGPRAEHRSAELTRRIHRTTRLEPRLFTTATPDQLDQVLWGEATDTNQPDQGRKDHP</sequence>
<evidence type="ECO:0000256" key="1">
    <source>
        <dbReference type="SAM" id="MobiDB-lite"/>
    </source>
</evidence>
<evidence type="ECO:0008006" key="4">
    <source>
        <dbReference type="Google" id="ProtNLM"/>
    </source>
</evidence>
<dbReference type="InterPro" id="IPR025855">
    <property type="entry name" value="Replic_Relax"/>
</dbReference>
<feature type="compositionally biased region" description="Low complexity" evidence="1">
    <location>
        <begin position="44"/>
        <end position="59"/>
    </location>
</feature>
<reference evidence="2 3" key="1">
    <citation type="submission" date="2018-11" db="EMBL/GenBank/DDBJ databases">
        <title>Genomes From Bacteria Associated with the Canine Oral Cavity: a Test Case for Automated Genome-Based Taxonomic Assignment.</title>
        <authorList>
            <person name="Coil D.A."/>
            <person name="Jospin G."/>
            <person name="Darling A.E."/>
            <person name="Wallis C."/>
            <person name="Davis I.J."/>
            <person name="Harris S."/>
            <person name="Eisen J.A."/>
            <person name="Holcombe L.J."/>
            <person name="O'Flynn C."/>
        </authorList>
    </citation>
    <scope>NUCLEOTIDE SEQUENCE [LARGE SCALE GENOMIC DNA]</scope>
    <source>
        <strain evidence="2 3">OH2822_COT-296</strain>
    </source>
</reference>
<evidence type="ECO:0000313" key="2">
    <source>
        <dbReference type="EMBL" id="RRD50191.1"/>
    </source>
</evidence>
<comment type="caution">
    <text evidence="2">The sequence shown here is derived from an EMBL/GenBank/DDBJ whole genome shotgun (WGS) entry which is preliminary data.</text>
</comment>
<feature type="region of interest" description="Disordered" evidence="1">
    <location>
        <begin position="1"/>
        <end position="60"/>
    </location>
</feature>
<dbReference type="EMBL" id="RQYT01000008">
    <property type="protein sequence ID" value="RRD50191.1"/>
    <property type="molecule type" value="Genomic_DNA"/>
</dbReference>
<accession>A0A3P1WVE4</accession>
<dbReference type="Pfam" id="PF13814">
    <property type="entry name" value="Replic_Relax"/>
    <property type="match status" value="1"/>
</dbReference>
<dbReference type="AlphaFoldDB" id="A0A3P1WVE4"/>